<evidence type="ECO:0000256" key="2">
    <source>
        <dbReference type="SAM" id="Phobius"/>
    </source>
</evidence>
<evidence type="ECO:0000313" key="3">
    <source>
        <dbReference type="EMBL" id="OLO72063.1"/>
    </source>
</evidence>
<dbReference type="EMBL" id="MSKS01000009">
    <property type="protein sequence ID" value="OLO72063.1"/>
    <property type="molecule type" value="Genomic_DNA"/>
</dbReference>
<dbReference type="AlphaFoldDB" id="A0A1Q8WVE2"/>
<feature type="compositionally biased region" description="Polar residues" evidence="1">
    <location>
        <begin position="35"/>
        <end position="58"/>
    </location>
</feature>
<sequence>MHWIINGLAFVGAISLTAMAIFIWACWHDVTQQQATARQTKPNSTPWRHSPRNTNGASSGRHPVTLLVVPGGRCRGLGQLLWA</sequence>
<evidence type="ECO:0000256" key="1">
    <source>
        <dbReference type="SAM" id="MobiDB-lite"/>
    </source>
</evidence>
<protein>
    <submittedName>
        <fullName evidence="3">Uncharacterized protein</fullName>
    </submittedName>
</protein>
<keyword evidence="2" id="KW-1133">Transmembrane helix</keyword>
<comment type="caution">
    <text evidence="3">The sequence shown here is derived from an EMBL/GenBank/DDBJ whole genome shotgun (WGS) entry which is preliminary data.</text>
</comment>
<reference evidence="3 4" key="1">
    <citation type="submission" date="2016-12" db="EMBL/GenBank/DDBJ databases">
        <title>Genomic comparison of strains in the 'Actinomyces naeslundii' group.</title>
        <authorList>
            <person name="Mughal S.R."/>
            <person name="Do T."/>
            <person name="Gilbert S.C."/>
            <person name="Witherden E.A."/>
            <person name="Didelot X."/>
            <person name="Beighton D."/>
        </authorList>
    </citation>
    <scope>NUCLEOTIDE SEQUENCE [LARGE SCALE GENOMIC DNA]</scope>
    <source>
        <strain evidence="3 4">WE8B-23</strain>
    </source>
</reference>
<gene>
    <name evidence="3" type="ORF">BKH20_03145</name>
</gene>
<feature type="transmembrane region" description="Helical" evidence="2">
    <location>
        <begin position="7"/>
        <end position="25"/>
    </location>
</feature>
<keyword evidence="2" id="KW-0812">Transmembrane</keyword>
<organism evidence="3 4">
    <name type="scientific">Actinomyces oris</name>
    <dbReference type="NCBI Taxonomy" id="544580"/>
    <lineage>
        <taxon>Bacteria</taxon>
        <taxon>Bacillati</taxon>
        <taxon>Actinomycetota</taxon>
        <taxon>Actinomycetes</taxon>
        <taxon>Actinomycetales</taxon>
        <taxon>Actinomycetaceae</taxon>
        <taxon>Actinomyces</taxon>
    </lineage>
</organism>
<name>A0A1Q8WVE2_9ACTO</name>
<accession>A0A1Q8WVE2</accession>
<keyword evidence="2" id="KW-0472">Membrane</keyword>
<proteinExistence type="predicted"/>
<dbReference type="Proteomes" id="UP000185963">
    <property type="component" value="Unassembled WGS sequence"/>
</dbReference>
<evidence type="ECO:0000313" key="4">
    <source>
        <dbReference type="Proteomes" id="UP000185963"/>
    </source>
</evidence>
<feature type="region of interest" description="Disordered" evidence="1">
    <location>
        <begin position="35"/>
        <end position="63"/>
    </location>
</feature>